<keyword evidence="1" id="KW-1133">Transmembrane helix</keyword>
<name>A0A2M9D9L3_9MICO</name>
<gene>
    <name evidence="2" type="ORF">CLV85_1625</name>
</gene>
<feature type="transmembrane region" description="Helical" evidence="1">
    <location>
        <begin position="401"/>
        <end position="428"/>
    </location>
</feature>
<feature type="transmembrane region" description="Helical" evidence="1">
    <location>
        <begin position="174"/>
        <end position="195"/>
    </location>
</feature>
<evidence type="ECO:0000256" key="1">
    <source>
        <dbReference type="SAM" id="Phobius"/>
    </source>
</evidence>
<dbReference type="EMBL" id="PGFH01000001">
    <property type="protein sequence ID" value="PJJ82425.1"/>
    <property type="molecule type" value="Genomic_DNA"/>
</dbReference>
<feature type="transmembrane region" description="Helical" evidence="1">
    <location>
        <begin position="370"/>
        <end position="395"/>
    </location>
</feature>
<keyword evidence="1" id="KW-0472">Membrane</keyword>
<reference evidence="2 3" key="1">
    <citation type="submission" date="2017-11" db="EMBL/GenBank/DDBJ databases">
        <title>Genomic Encyclopedia of Archaeal and Bacterial Type Strains, Phase II (KMG-II): From Individual Species to Whole Genera.</title>
        <authorList>
            <person name="Goeker M."/>
        </authorList>
    </citation>
    <scope>NUCLEOTIDE SEQUENCE [LARGE SCALE GENOMIC DNA]</scope>
    <source>
        <strain evidence="2 3">DSM 16400</strain>
    </source>
</reference>
<feature type="transmembrane region" description="Helical" evidence="1">
    <location>
        <begin position="273"/>
        <end position="290"/>
    </location>
</feature>
<evidence type="ECO:0000313" key="2">
    <source>
        <dbReference type="EMBL" id="PJJ82425.1"/>
    </source>
</evidence>
<sequence length="523" mass="54798">MVAHLIRLRFRLLANSLIRSPWQAVAVGLGTMYGLAMLFLAVVGLLFLSAAPEELGRTVTVLGGAVLVLGWTFLPLLSSGIDETVEPAKLATFPIPIRTLLLALAISGVLGVPGIITTLAALATSLVWWHTPAIAVVAVICAIIGALTCVVGSRMLAALTVRISSGRRAREAKTVLVLIPLLLLGPAILAVSTLFREFRSLLPIISDVVSWTPFGAIWAVPGDLATGRPGLAALHALVGIATLVASTAVWRWALDRALERPAVSTATGGARRGLGWFAVFSGTPTGAVAARSLTYWARDPRYAQSLISVPLVPAIVFFYTGASGDLSGLLFVGPIVAVLLGMSIYTDVSYDNTAFSLHLQTAVSGRADRWGRVIAVSVFAVPTTIILTVASVWISDSGDRLVGMLGISLGLLVTGLALSSLVSGRFAFSVPAPGENPFKARPGGGFTLMLSMFASWTALAVLALPEMVIALVGFATFNEPLGWVALAVALVLSSVFLVIGVRVGGTMLDNRGPELLVQLQRQK</sequence>
<feature type="transmembrane region" description="Helical" evidence="1">
    <location>
        <begin position="59"/>
        <end position="78"/>
    </location>
</feature>
<feature type="transmembrane region" description="Helical" evidence="1">
    <location>
        <begin position="21"/>
        <end position="47"/>
    </location>
</feature>
<protein>
    <submittedName>
        <fullName evidence="2">ABC-2 type transport system permease protein</fullName>
    </submittedName>
</protein>
<feature type="transmembrane region" description="Helical" evidence="1">
    <location>
        <begin position="302"/>
        <end position="322"/>
    </location>
</feature>
<proteinExistence type="predicted"/>
<feature type="transmembrane region" description="Helical" evidence="1">
    <location>
        <begin position="99"/>
        <end position="123"/>
    </location>
</feature>
<dbReference type="Proteomes" id="UP000231742">
    <property type="component" value="Unassembled WGS sequence"/>
</dbReference>
<accession>A0A2M9D9L3</accession>
<keyword evidence="1" id="KW-0812">Transmembrane</keyword>
<keyword evidence="3" id="KW-1185">Reference proteome</keyword>
<dbReference type="AlphaFoldDB" id="A0A2M9D9L3"/>
<dbReference type="RefSeq" id="WP_205030342.1">
    <property type="nucleotide sequence ID" value="NZ_BMZU01000001.1"/>
</dbReference>
<feature type="transmembrane region" description="Helical" evidence="1">
    <location>
        <begin position="129"/>
        <end position="153"/>
    </location>
</feature>
<feature type="transmembrane region" description="Helical" evidence="1">
    <location>
        <begin position="481"/>
        <end position="501"/>
    </location>
</feature>
<organism evidence="2 3">
    <name type="scientific">Salinibacterium amurskyense</name>
    <dbReference type="NCBI Taxonomy" id="205941"/>
    <lineage>
        <taxon>Bacteria</taxon>
        <taxon>Bacillati</taxon>
        <taxon>Actinomycetota</taxon>
        <taxon>Actinomycetes</taxon>
        <taxon>Micrococcales</taxon>
        <taxon>Microbacteriaceae</taxon>
        <taxon>Salinibacterium</taxon>
    </lineage>
</organism>
<comment type="caution">
    <text evidence="2">The sequence shown here is derived from an EMBL/GenBank/DDBJ whole genome shotgun (WGS) entry which is preliminary data.</text>
</comment>
<feature type="transmembrane region" description="Helical" evidence="1">
    <location>
        <begin position="328"/>
        <end position="350"/>
    </location>
</feature>
<feature type="transmembrane region" description="Helical" evidence="1">
    <location>
        <begin position="448"/>
        <end position="475"/>
    </location>
</feature>
<feature type="transmembrane region" description="Helical" evidence="1">
    <location>
        <begin position="232"/>
        <end position="253"/>
    </location>
</feature>
<evidence type="ECO:0000313" key="3">
    <source>
        <dbReference type="Proteomes" id="UP000231742"/>
    </source>
</evidence>